<dbReference type="PROSITE" id="PS01114">
    <property type="entry name" value="GPR1_FUN34_YAAH"/>
    <property type="match status" value="1"/>
</dbReference>
<dbReference type="InterPro" id="IPR000791">
    <property type="entry name" value="Gpr1/Fun34/SatP-like"/>
</dbReference>
<dbReference type="InterPro" id="IPR047622">
    <property type="entry name" value="GPR1_FUN34_YAAH"/>
</dbReference>
<evidence type="ECO:0000256" key="5">
    <source>
        <dbReference type="ARBA" id="ARBA00023136"/>
    </source>
</evidence>
<comment type="similarity">
    <text evidence="2">Belongs to the acetate uptake transporter (AceTr) (TC 2.A.96) family.</text>
</comment>
<dbReference type="AlphaFoldDB" id="A0A9W6GJV8"/>
<feature type="transmembrane region" description="Helical" evidence="6">
    <location>
        <begin position="41"/>
        <end position="59"/>
    </location>
</feature>
<feature type="transmembrane region" description="Helical" evidence="6">
    <location>
        <begin position="101"/>
        <end position="118"/>
    </location>
</feature>
<gene>
    <name evidence="7" type="ORF">PM10SUCC1_09760</name>
</gene>
<dbReference type="GO" id="GO:0071422">
    <property type="term" value="P:succinate transmembrane transport"/>
    <property type="evidence" value="ECO:0007669"/>
    <property type="project" value="TreeGrafter"/>
</dbReference>
<dbReference type="RefSeq" id="WP_281833953.1">
    <property type="nucleotide sequence ID" value="NZ_BSDY01000004.1"/>
</dbReference>
<evidence type="ECO:0000313" key="7">
    <source>
        <dbReference type="EMBL" id="GLI55462.1"/>
    </source>
</evidence>
<keyword evidence="4 6" id="KW-1133">Transmembrane helix</keyword>
<dbReference type="EMBL" id="BSDY01000004">
    <property type="protein sequence ID" value="GLI55462.1"/>
    <property type="molecule type" value="Genomic_DNA"/>
</dbReference>
<dbReference type="Proteomes" id="UP001144471">
    <property type="component" value="Unassembled WGS sequence"/>
</dbReference>
<feature type="transmembrane region" description="Helical" evidence="6">
    <location>
        <begin position="12"/>
        <end position="29"/>
    </location>
</feature>
<reference evidence="7" key="1">
    <citation type="submission" date="2022-12" db="EMBL/GenBank/DDBJ databases">
        <title>Reference genome sequencing for broad-spectrum identification of bacterial and archaeal isolates by mass spectrometry.</title>
        <authorList>
            <person name="Sekiguchi Y."/>
            <person name="Tourlousse D.M."/>
        </authorList>
    </citation>
    <scope>NUCLEOTIDE SEQUENCE</scope>
    <source>
        <strain evidence="7">10succ1</strain>
    </source>
</reference>
<dbReference type="GO" id="GO:0005886">
    <property type="term" value="C:plasma membrane"/>
    <property type="evidence" value="ECO:0007669"/>
    <property type="project" value="TreeGrafter"/>
</dbReference>
<organism evidence="7 8">
    <name type="scientific">Propionigenium maris DSM 9537</name>
    <dbReference type="NCBI Taxonomy" id="1123000"/>
    <lineage>
        <taxon>Bacteria</taxon>
        <taxon>Fusobacteriati</taxon>
        <taxon>Fusobacteriota</taxon>
        <taxon>Fusobacteriia</taxon>
        <taxon>Fusobacteriales</taxon>
        <taxon>Fusobacteriaceae</taxon>
        <taxon>Propionigenium</taxon>
    </lineage>
</organism>
<dbReference type="PANTHER" id="PTHR30178">
    <property type="entry name" value="INNER MEMBRANE PROTEIN YAAH"/>
    <property type="match status" value="1"/>
</dbReference>
<dbReference type="Pfam" id="PF01184">
    <property type="entry name" value="Gpr1_Fun34_YaaH"/>
    <property type="match status" value="1"/>
</dbReference>
<evidence type="ECO:0000256" key="4">
    <source>
        <dbReference type="ARBA" id="ARBA00022989"/>
    </source>
</evidence>
<dbReference type="InterPro" id="IPR047623">
    <property type="entry name" value="SatP"/>
</dbReference>
<name>A0A9W6GJV8_9FUSO</name>
<evidence type="ECO:0000256" key="1">
    <source>
        <dbReference type="ARBA" id="ARBA00004141"/>
    </source>
</evidence>
<dbReference type="NCBIfam" id="NF038013">
    <property type="entry name" value="AceTr_1"/>
    <property type="match status" value="1"/>
</dbReference>
<keyword evidence="5 6" id="KW-0472">Membrane</keyword>
<feature type="transmembrane region" description="Helical" evidence="6">
    <location>
        <begin position="71"/>
        <end position="95"/>
    </location>
</feature>
<proteinExistence type="inferred from homology"/>
<protein>
    <submittedName>
        <fullName evidence="7">Uncharacterized protein</fullName>
    </submittedName>
</protein>
<sequence length="186" mass="20221">MENTLKNKLANPAPLGLAGFGMTTILLNLHNAGFIELSDMILVMGIFYGGFAQIIAGILEFKKGNTFGTLAFTSYGCFWWSLVGIIVMSNFGFMVASPVSMGWYLLMWGIFTLFLFFGTLNGPKVGQGVFLTLTILFFLLAASEFTGSAAIHTFAGYEGMVCGALALYEAMAQVLNEKYDRVVLPL</sequence>
<accession>A0A9W6GJV8</accession>
<dbReference type="GO" id="GO:0015360">
    <property type="term" value="F:acetate:proton symporter activity"/>
    <property type="evidence" value="ECO:0007669"/>
    <property type="project" value="TreeGrafter"/>
</dbReference>
<evidence type="ECO:0000256" key="3">
    <source>
        <dbReference type="ARBA" id="ARBA00022692"/>
    </source>
</evidence>
<evidence type="ECO:0000256" key="6">
    <source>
        <dbReference type="SAM" id="Phobius"/>
    </source>
</evidence>
<comment type="subcellular location">
    <subcellularLocation>
        <location evidence="1">Membrane</location>
        <topology evidence="1">Multi-pass membrane protein</topology>
    </subcellularLocation>
</comment>
<keyword evidence="8" id="KW-1185">Reference proteome</keyword>
<keyword evidence="3 6" id="KW-0812">Transmembrane</keyword>
<feature type="transmembrane region" description="Helical" evidence="6">
    <location>
        <begin position="125"/>
        <end position="143"/>
    </location>
</feature>
<evidence type="ECO:0000313" key="8">
    <source>
        <dbReference type="Proteomes" id="UP001144471"/>
    </source>
</evidence>
<evidence type="ECO:0000256" key="2">
    <source>
        <dbReference type="ARBA" id="ARBA00005587"/>
    </source>
</evidence>
<dbReference type="PANTHER" id="PTHR30178:SF3">
    <property type="entry name" value="SUCCINATE-ACETATE_PROTON SYMPORTER SATP"/>
    <property type="match status" value="1"/>
</dbReference>
<comment type="caution">
    <text evidence="7">The sequence shown here is derived from an EMBL/GenBank/DDBJ whole genome shotgun (WGS) entry which is preliminary data.</text>
</comment>